<evidence type="ECO:0000313" key="1">
    <source>
        <dbReference type="EMBL" id="QIJ05545.1"/>
    </source>
</evidence>
<name>A0A6G7LV76_9GAMM</name>
<gene>
    <name evidence="1" type="ORF">GII14_16285</name>
</gene>
<dbReference type="Proteomes" id="UP000502117">
    <property type="component" value="Chromosome"/>
</dbReference>
<dbReference type="AlphaFoldDB" id="A0A6G7LV76"/>
<dbReference type="EMBL" id="CP045857">
    <property type="protein sequence ID" value="QIJ05545.1"/>
    <property type="molecule type" value="Genomic_DNA"/>
</dbReference>
<proteinExistence type="predicted"/>
<reference evidence="1 2" key="1">
    <citation type="submission" date="2019-11" db="EMBL/GenBank/DDBJ databases">
        <title>Complete Genome Sequence of Shewanella chilikensis Strain DC57, Isolated from Corroded Seal Rings at a floating production facility in Australia.</title>
        <authorList>
            <person name="Salgar-Chaparro S.J."/>
            <person name="Castillo-Villamizar G.A."/>
            <person name="Poehlein A."/>
            <person name="Daniel R."/>
            <person name="Machuca L."/>
        </authorList>
    </citation>
    <scope>NUCLEOTIDE SEQUENCE [LARGE SCALE GENOMIC DNA]</scope>
    <source>
        <strain evidence="1 2">DC57</strain>
    </source>
</reference>
<sequence length="135" mass="15047">MLFFGRGVIVILPSYYTEWLNSIDTAEAVCYRGSEFYLLSESELADEITIDKNTVNTFNQLYAFIKTQLEVSGSSPLTIDQCSTCITIGTDNGNPVFIDLMRDSDLFCYYLDGGYIEAKGGNLLSLTMEAIIDET</sequence>
<organism evidence="1 2">
    <name type="scientific">Shewanella chilikensis</name>
    <dbReference type="NCBI Taxonomy" id="558541"/>
    <lineage>
        <taxon>Bacteria</taxon>
        <taxon>Pseudomonadati</taxon>
        <taxon>Pseudomonadota</taxon>
        <taxon>Gammaproteobacteria</taxon>
        <taxon>Alteromonadales</taxon>
        <taxon>Shewanellaceae</taxon>
        <taxon>Shewanella</taxon>
    </lineage>
</organism>
<evidence type="ECO:0000313" key="2">
    <source>
        <dbReference type="Proteomes" id="UP000502117"/>
    </source>
</evidence>
<protein>
    <submittedName>
        <fullName evidence="1">Uncharacterized protein</fullName>
    </submittedName>
</protein>
<dbReference type="KEGG" id="schk:GII14_16285"/>
<accession>A0A6G7LV76</accession>